<evidence type="ECO:0000313" key="1">
    <source>
        <dbReference type="EMBL" id="ATD07784.1"/>
    </source>
</evidence>
<dbReference type="EMBL" id="CP011924">
    <property type="protein sequence ID" value="ATD07784.1"/>
    <property type="molecule type" value="Genomic_DNA"/>
</dbReference>
<gene>
    <name evidence="1" type="ORF">PPIS_a2896</name>
</gene>
<accession>A0ABM6NG40</accession>
<reference evidence="1 2" key="1">
    <citation type="submission" date="2015-06" db="EMBL/GenBank/DDBJ databases">
        <authorList>
            <person name="Xie B.-B."/>
            <person name="Rong J.-C."/>
            <person name="Qin Q.-L."/>
            <person name="Zhang Y.-Z."/>
        </authorList>
    </citation>
    <scope>NUCLEOTIDE SEQUENCE [LARGE SCALE GENOMIC DNA]</scope>
    <source>
        <strain evidence="1 2">JCM 20779</strain>
    </source>
</reference>
<organism evidence="1 2">
    <name type="scientific">Pseudoalteromonas piscicida</name>
    <dbReference type="NCBI Taxonomy" id="43662"/>
    <lineage>
        <taxon>Bacteria</taxon>
        <taxon>Pseudomonadati</taxon>
        <taxon>Pseudomonadota</taxon>
        <taxon>Gammaproteobacteria</taxon>
        <taxon>Alteromonadales</taxon>
        <taxon>Pseudoalteromonadaceae</taxon>
        <taxon>Pseudoalteromonas</taxon>
    </lineage>
</organism>
<sequence length="53" mass="6001">MLKLQNNEVSNSSKTHQSKADCLTIAGCKGKLLALQQHRHSNLIKHYLRQSEV</sequence>
<keyword evidence="2" id="KW-1185">Reference proteome</keyword>
<dbReference type="Proteomes" id="UP000016521">
    <property type="component" value="Chromosome I"/>
</dbReference>
<protein>
    <submittedName>
        <fullName evidence="1">Uncharacterized protein</fullName>
    </submittedName>
</protein>
<name>A0ABM6NG40_PSEO7</name>
<evidence type="ECO:0000313" key="2">
    <source>
        <dbReference type="Proteomes" id="UP000016521"/>
    </source>
</evidence>
<proteinExistence type="predicted"/>